<dbReference type="AlphaFoldDB" id="A0AAE0Z3Y2"/>
<feature type="domain" description="G-protein coupled receptors family 1 profile" evidence="7">
    <location>
        <begin position="89"/>
        <end position="379"/>
    </location>
</feature>
<protein>
    <recommendedName>
        <fullName evidence="7">G-protein coupled receptors family 1 profile domain-containing protein</fullName>
    </recommendedName>
</protein>
<dbReference type="PRINTS" id="PR00237">
    <property type="entry name" value="GPCRRHODOPSN"/>
</dbReference>
<feature type="transmembrane region" description="Helical" evidence="6">
    <location>
        <begin position="104"/>
        <end position="125"/>
    </location>
</feature>
<evidence type="ECO:0000256" key="3">
    <source>
        <dbReference type="ARBA" id="ARBA00022989"/>
    </source>
</evidence>
<evidence type="ECO:0000256" key="1">
    <source>
        <dbReference type="ARBA" id="ARBA00004370"/>
    </source>
</evidence>
<comment type="caution">
    <text evidence="8">The sequence shown here is derived from an EMBL/GenBank/DDBJ whole genome shotgun (WGS) entry which is preliminary data.</text>
</comment>
<reference evidence="8" key="1">
    <citation type="journal article" date="2023" name="G3 (Bethesda)">
        <title>A reference genome for the long-term kleptoplast-retaining sea slug Elysia crispata morphotype clarki.</title>
        <authorList>
            <person name="Eastman K.E."/>
            <person name="Pendleton A.L."/>
            <person name="Shaikh M.A."/>
            <person name="Suttiyut T."/>
            <person name="Ogas R."/>
            <person name="Tomko P."/>
            <person name="Gavelis G."/>
            <person name="Widhalm J.R."/>
            <person name="Wisecaver J.H."/>
        </authorList>
    </citation>
    <scope>NUCLEOTIDE SEQUENCE</scope>
    <source>
        <strain evidence="8">ECLA1</strain>
    </source>
</reference>
<dbReference type="GO" id="GO:0016020">
    <property type="term" value="C:membrane"/>
    <property type="evidence" value="ECO:0007669"/>
    <property type="project" value="UniProtKB-SubCell"/>
</dbReference>
<dbReference type="Gene3D" id="1.20.1070.10">
    <property type="entry name" value="Rhodopsin 7-helix transmembrane proteins"/>
    <property type="match status" value="1"/>
</dbReference>
<feature type="transmembrane region" description="Helical" evidence="6">
    <location>
        <begin position="77"/>
        <end position="97"/>
    </location>
</feature>
<dbReference type="Proteomes" id="UP001283361">
    <property type="component" value="Unassembled WGS sequence"/>
</dbReference>
<dbReference type="PANTHER" id="PTHR46641:SF2">
    <property type="entry name" value="FMRFAMIDE RECEPTOR"/>
    <property type="match status" value="1"/>
</dbReference>
<organism evidence="8 9">
    <name type="scientific">Elysia crispata</name>
    <name type="common">lettuce slug</name>
    <dbReference type="NCBI Taxonomy" id="231223"/>
    <lineage>
        <taxon>Eukaryota</taxon>
        <taxon>Metazoa</taxon>
        <taxon>Spiralia</taxon>
        <taxon>Lophotrochozoa</taxon>
        <taxon>Mollusca</taxon>
        <taxon>Gastropoda</taxon>
        <taxon>Heterobranchia</taxon>
        <taxon>Euthyneura</taxon>
        <taxon>Panpulmonata</taxon>
        <taxon>Sacoglossa</taxon>
        <taxon>Placobranchoidea</taxon>
        <taxon>Plakobranchidae</taxon>
        <taxon>Elysia</taxon>
    </lineage>
</organism>
<evidence type="ECO:0000313" key="9">
    <source>
        <dbReference type="Proteomes" id="UP001283361"/>
    </source>
</evidence>
<feature type="transmembrane region" description="Helical" evidence="6">
    <location>
        <begin position="363"/>
        <end position="382"/>
    </location>
</feature>
<keyword evidence="4 6" id="KW-0472">Membrane</keyword>
<keyword evidence="3 6" id="KW-1133">Transmembrane helix</keyword>
<sequence length="485" mass="53239">MSCHTNDNQSITFQNIGTLMDAQNNTVISFPNDQASFLSAAAGEGTVLTTSAPAPLQPGRPPTPEFLTNTVFVCDHVLMPLVCSLGILGNGLSVCVLTRREMAAATTCFLTAMAVSDLLLLGLQVPTFFQLNPDIAASSGFKRFIRFYTIVRYVMTNVFITCTCWLTVAVTTERFISLRFMFHPRLVCTVFRARVAIIGVFLLSFVFHFSKFFEYVPNEDLFSPRPVLETYLIHTPAYETYLHVTNIMLAAIIPVFLLVVANSFLVFFLATHRRRMMRHRKASTASASVMGSASATMSPGSGRGAGGGTMTSVDMMHVSAIVVATVLVFLACHSVGVYLALTIASKGRPWVFARHAYVAMKHVNTVLIMFNSSVNFLLYCAISRKFRKVFMRVFHRRLARWGIVSKSVTRREPWTTAMPLSEGGSGGNNLSRSRGSNTEKSYRQPHSQAILGTVNGSGSKVYSSSSKSMTSNGSNSHGDIMRADV</sequence>
<feature type="transmembrane region" description="Helical" evidence="6">
    <location>
        <begin position="247"/>
        <end position="270"/>
    </location>
</feature>
<evidence type="ECO:0000256" key="2">
    <source>
        <dbReference type="ARBA" id="ARBA00022692"/>
    </source>
</evidence>
<dbReference type="InterPro" id="IPR017452">
    <property type="entry name" value="GPCR_Rhodpsn_7TM"/>
</dbReference>
<evidence type="ECO:0000256" key="4">
    <source>
        <dbReference type="ARBA" id="ARBA00023136"/>
    </source>
</evidence>
<name>A0AAE0Z3Y2_9GAST</name>
<dbReference type="PROSITE" id="PS50262">
    <property type="entry name" value="G_PROTEIN_RECEP_F1_2"/>
    <property type="match status" value="1"/>
</dbReference>
<feature type="compositionally biased region" description="Low complexity" evidence="5">
    <location>
        <begin position="456"/>
        <end position="476"/>
    </location>
</feature>
<feature type="region of interest" description="Disordered" evidence="5">
    <location>
        <begin position="415"/>
        <end position="485"/>
    </location>
</feature>
<evidence type="ECO:0000256" key="5">
    <source>
        <dbReference type="SAM" id="MobiDB-lite"/>
    </source>
</evidence>
<evidence type="ECO:0000256" key="6">
    <source>
        <dbReference type="SAM" id="Phobius"/>
    </source>
</evidence>
<dbReference type="Pfam" id="PF00001">
    <property type="entry name" value="7tm_1"/>
    <property type="match status" value="1"/>
</dbReference>
<dbReference type="EMBL" id="JAWDGP010004710">
    <property type="protein sequence ID" value="KAK3762473.1"/>
    <property type="molecule type" value="Genomic_DNA"/>
</dbReference>
<feature type="transmembrane region" description="Helical" evidence="6">
    <location>
        <begin position="145"/>
        <end position="170"/>
    </location>
</feature>
<feature type="transmembrane region" description="Helical" evidence="6">
    <location>
        <begin position="320"/>
        <end position="343"/>
    </location>
</feature>
<proteinExistence type="predicted"/>
<evidence type="ECO:0000313" key="8">
    <source>
        <dbReference type="EMBL" id="KAK3762473.1"/>
    </source>
</evidence>
<gene>
    <name evidence="8" type="ORF">RRG08_009861</name>
</gene>
<dbReference type="PANTHER" id="PTHR46641">
    <property type="entry name" value="FMRFAMIDE RECEPTOR-RELATED"/>
    <property type="match status" value="1"/>
</dbReference>
<dbReference type="SUPFAM" id="SSF81321">
    <property type="entry name" value="Family A G protein-coupled receptor-like"/>
    <property type="match status" value="1"/>
</dbReference>
<dbReference type="CDD" id="cd14978">
    <property type="entry name" value="7tmA_FMRFamide_R-like"/>
    <property type="match status" value="1"/>
</dbReference>
<dbReference type="InterPro" id="IPR052954">
    <property type="entry name" value="GPCR-Ligand_Int"/>
</dbReference>
<comment type="subcellular location">
    <subcellularLocation>
        <location evidence="1">Membrane</location>
    </subcellularLocation>
</comment>
<dbReference type="GO" id="GO:0004930">
    <property type="term" value="F:G protein-coupled receptor activity"/>
    <property type="evidence" value="ECO:0007669"/>
    <property type="project" value="InterPro"/>
</dbReference>
<feature type="transmembrane region" description="Helical" evidence="6">
    <location>
        <begin position="191"/>
        <end position="210"/>
    </location>
</feature>
<dbReference type="InterPro" id="IPR000276">
    <property type="entry name" value="GPCR_Rhodpsn"/>
</dbReference>
<accession>A0AAE0Z3Y2</accession>
<keyword evidence="9" id="KW-1185">Reference proteome</keyword>
<evidence type="ECO:0000259" key="7">
    <source>
        <dbReference type="PROSITE" id="PS50262"/>
    </source>
</evidence>
<keyword evidence="2 6" id="KW-0812">Transmembrane</keyword>